<evidence type="ECO:0000256" key="6">
    <source>
        <dbReference type="SAM" id="MobiDB-lite"/>
    </source>
</evidence>
<dbReference type="InterPro" id="IPR011009">
    <property type="entry name" value="Kinase-like_dom_sf"/>
</dbReference>
<evidence type="ECO:0000256" key="1">
    <source>
        <dbReference type="ARBA" id="ARBA00022679"/>
    </source>
</evidence>
<accession>A0A517QUA4</accession>
<dbReference type="PANTHER" id="PTHR43289:SF6">
    <property type="entry name" value="SERINE_THREONINE-PROTEIN KINASE NEKL-3"/>
    <property type="match status" value="1"/>
</dbReference>
<keyword evidence="4 5" id="KW-0067">ATP-binding</keyword>
<dbReference type="EMBL" id="CP036267">
    <property type="protein sequence ID" value="QDT35188.1"/>
    <property type="molecule type" value="Genomic_DNA"/>
</dbReference>
<dbReference type="SMART" id="SM00220">
    <property type="entry name" value="S_TKc"/>
    <property type="match status" value="1"/>
</dbReference>
<dbReference type="EC" id="2.7.11.1" evidence="8"/>
<dbReference type="SUPFAM" id="SSF56112">
    <property type="entry name" value="Protein kinase-like (PK-like)"/>
    <property type="match status" value="1"/>
</dbReference>
<dbReference type="Gene3D" id="3.80.10.10">
    <property type="entry name" value="Ribonuclease Inhibitor"/>
    <property type="match status" value="1"/>
</dbReference>
<keyword evidence="2 5" id="KW-0547">Nucleotide-binding</keyword>
<sequence>MEPKAKVSCPSCGQKFRVQSAILGRKVRCKSCKERFVAKAVDHDASNDDAMSVDLSLDSSYQESQNAPNPPPLGQIGDFQLLEILGSGAFGLVYKALDTKLGRMVAIKVPRFSIDEKSKSRRFLNEAKTAARLRHPNIVALYESGVTNDGQMYLVSEFVEGKTLLQHIRKGSLNLKTKVRWIQDLARALHVAHAEGIVHRDIKSENILVSDADQRPQITDFGLAKLTDDNSSIQTQDGSLLGTPAYMSPEQARGEIENVGAVSDLYSLGVVLFESLSGKRPYRGRPHEVIAAVASSSTPPQVNEFNPKLPKELVAICAKAMHKQQASRYQTGEEFADDLDRWLNSKPILAKQFSGIGSKRNILIGSSLLACALIIGLIFSFWGNDSSEQNVASAGAVTEDYSDSEEPKATGETAVVDTQGSVEKNDSSRTTSTAEDMVDDHRLQDGNTLETAQASLDPQSTERKAVEWILSNKGKGSALLAHQPDGTPVYTVITASLYGQKIDSGISVLPHLKSLGWLNLGSAQLEPTGLEQICKCQNLTTLMLHKANIKTSMLSRGGGIEGLQRLLISTNHIDDEWEFLNDFPNLRKLEVSGETLPDFTGLTAPANLTVLEFPALDTLPDDLVQRLQVENADLRIICGSGESRRLVGNTKYLQEAESLQEKHRMSFSGLPLHNTQQNQQKWDGSTPFWFRTVNIKHGTDLSKVPFKPLSRTSNHFYIFNATGTKSADQFMEKVSDAHLTIGFMGLKDTDLTDDGLLHLGESCIVSNCDVAGTEVTESGIEKYLRLSPPIAEVTSDFGTFYNFPHPLAETKPEKVPLKELPLSQAELRSSQLANATKRGEPKLAEPQMESAKKWEELGKQLDVAIQADDLQALLLIYDQLAKEPRPDQEIQQLLDKATQAKDQLAKKLAESQEEKLAKELTSKAIQRFTQEDEFGAYVLVRGLPDSIRETKIWEQRKETLEQIEALESKFPLTSQGDFLGSRKSANTADFSETQKTLNEIRQHDRDHQFATLRVFVENESLESSLFVDAKEGAIWFNANSMGGMEEVKSGGIVIIGTSKDVNVTEVTLTGLRHRPVQIQLQMNKGGAYRGPLILKEALREELGELVVQLNPEPGLDLQKVDMSEAHLWVSPMGFYSPKFPINADGRFGPMPLYPQTYSLQAVHPSDFTSEPLRRDVNVLPLETTMIDLPVFLPRDVKFEWVYRDGENGPWQTGNSIIPSGTRSHYFKDWTKAANRFWISLSGWTTQGMQIDWANAEVLKVDPPNWPPAENFGPFPQRGKPYPREYPLTEGFTMAVWRRGEFQAILKVSKIEARPQGK</sequence>
<dbReference type="PANTHER" id="PTHR43289">
    <property type="entry name" value="MITOGEN-ACTIVATED PROTEIN KINASE KINASE KINASE 20-RELATED"/>
    <property type="match status" value="1"/>
</dbReference>
<organism evidence="8 9">
    <name type="scientific">Thalassoglobus polymorphus</name>
    <dbReference type="NCBI Taxonomy" id="2527994"/>
    <lineage>
        <taxon>Bacteria</taxon>
        <taxon>Pseudomonadati</taxon>
        <taxon>Planctomycetota</taxon>
        <taxon>Planctomycetia</taxon>
        <taxon>Planctomycetales</taxon>
        <taxon>Planctomycetaceae</taxon>
        <taxon>Thalassoglobus</taxon>
    </lineage>
</organism>
<dbReference type="InterPro" id="IPR011723">
    <property type="entry name" value="Znf/thioredoxin_put"/>
</dbReference>
<feature type="domain" description="Protein kinase" evidence="7">
    <location>
        <begin position="79"/>
        <end position="343"/>
    </location>
</feature>
<evidence type="ECO:0000256" key="4">
    <source>
        <dbReference type="ARBA" id="ARBA00022840"/>
    </source>
</evidence>
<dbReference type="Gene3D" id="1.10.510.10">
    <property type="entry name" value="Transferase(Phosphotransferase) domain 1"/>
    <property type="match status" value="1"/>
</dbReference>
<dbReference type="PROSITE" id="PS00107">
    <property type="entry name" value="PROTEIN_KINASE_ATP"/>
    <property type="match status" value="1"/>
</dbReference>
<evidence type="ECO:0000256" key="2">
    <source>
        <dbReference type="ARBA" id="ARBA00022741"/>
    </source>
</evidence>
<dbReference type="Pfam" id="PF00069">
    <property type="entry name" value="Pkinase"/>
    <property type="match status" value="1"/>
</dbReference>
<proteinExistence type="predicted"/>
<dbReference type="SUPFAM" id="SSF52058">
    <property type="entry name" value="L domain-like"/>
    <property type="match status" value="1"/>
</dbReference>
<feature type="compositionally biased region" description="Polar residues" evidence="6">
    <location>
        <begin position="416"/>
        <end position="434"/>
    </location>
</feature>
<dbReference type="InterPro" id="IPR017441">
    <property type="entry name" value="Protein_kinase_ATP_BS"/>
</dbReference>
<evidence type="ECO:0000256" key="5">
    <source>
        <dbReference type="PROSITE-ProRule" id="PRU10141"/>
    </source>
</evidence>
<evidence type="ECO:0000313" key="8">
    <source>
        <dbReference type="EMBL" id="QDT35188.1"/>
    </source>
</evidence>
<keyword evidence="1 8" id="KW-0808">Transferase</keyword>
<dbReference type="KEGG" id="tpol:Mal48_44640"/>
<keyword evidence="3 8" id="KW-0418">Kinase</keyword>
<dbReference type="CDD" id="cd14014">
    <property type="entry name" value="STKc_PknB_like"/>
    <property type="match status" value="1"/>
</dbReference>
<dbReference type="InterPro" id="IPR032675">
    <property type="entry name" value="LRR_dom_sf"/>
</dbReference>
<keyword evidence="9" id="KW-1185">Reference proteome</keyword>
<dbReference type="NCBIfam" id="TIGR02098">
    <property type="entry name" value="MJ0042_CXXC"/>
    <property type="match status" value="1"/>
</dbReference>
<dbReference type="GO" id="GO:0004674">
    <property type="term" value="F:protein serine/threonine kinase activity"/>
    <property type="evidence" value="ECO:0007669"/>
    <property type="project" value="UniProtKB-EC"/>
</dbReference>
<dbReference type="InterPro" id="IPR008271">
    <property type="entry name" value="Ser/Thr_kinase_AS"/>
</dbReference>
<name>A0A517QUA4_9PLAN</name>
<evidence type="ECO:0000259" key="7">
    <source>
        <dbReference type="PROSITE" id="PS50011"/>
    </source>
</evidence>
<dbReference type="PROSITE" id="PS00108">
    <property type="entry name" value="PROTEIN_KINASE_ST"/>
    <property type="match status" value="1"/>
</dbReference>
<evidence type="ECO:0000256" key="3">
    <source>
        <dbReference type="ARBA" id="ARBA00022777"/>
    </source>
</evidence>
<feature type="binding site" evidence="5">
    <location>
        <position position="108"/>
    </location>
    <ligand>
        <name>ATP</name>
        <dbReference type="ChEBI" id="CHEBI:30616"/>
    </ligand>
</feature>
<evidence type="ECO:0000313" key="9">
    <source>
        <dbReference type="Proteomes" id="UP000315724"/>
    </source>
</evidence>
<dbReference type="InterPro" id="IPR000719">
    <property type="entry name" value="Prot_kinase_dom"/>
</dbReference>
<dbReference type="PROSITE" id="PS50011">
    <property type="entry name" value="PROTEIN_KINASE_DOM"/>
    <property type="match status" value="1"/>
</dbReference>
<reference evidence="8 9" key="1">
    <citation type="submission" date="2019-02" db="EMBL/GenBank/DDBJ databases">
        <title>Deep-cultivation of Planctomycetes and their phenomic and genomic characterization uncovers novel biology.</title>
        <authorList>
            <person name="Wiegand S."/>
            <person name="Jogler M."/>
            <person name="Boedeker C."/>
            <person name="Pinto D."/>
            <person name="Vollmers J."/>
            <person name="Rivas-Marin E."/>
            <person name="Kohn T."/>
            <person name="Peeters S.H."/>
            <person name="Heuer A."/>
            <person name="Rast P."/>
            <person name="Oberbeckmann S."/>
            <person name="Bunk B."/>
            <person name="Jeske O."/>
            <person name="Meyerdierks A."/>
            <person name="Storesund J.E."/>
            <person name="Kallscheuer N."/>
            <person name="Luecker S."/>
            <person name="Lage O.M."/>
            <person name="Pohl T."/>
            <person name="Merkel B.J."/>
            <person name="Hornburger P."/>
            <person name="Mueller R.-W."/>
            <person name="Bruemmer F."/>
            <person name="Labrenz M."/>
            <person name="Spormann A.M."/>
            <person name="Op den Camp H."/>
            <person name="Overmann J."/>
            <person name="Amann R."/>
            <person name="Jetten M.S.M."/>
            <person name="Mascher T."/>
            <person name="Medema M.H."/>
            <person name="Devos D.P."/>
            <person name="Kaster A.-K."/>
            <person name="Ovreas L."/>
            <person name="Rohde M."/>
            <person name="Galperin M.Y."/>
            <person name="Jogler C."/>
        </authorList>
    </citation>
    <scope>NUCLEOTIDE SEQUENCE [LARGE SCALE GENOMIC DNA]</scope>
    <source>
        <strain evidence="8 9">Mal48</strain>
    </source>
</reference>
<protein>
    <submittedName>
        <fullName evidence="8">Serine/threonine-protein kinase PrkC</fullName>
        <ecNumber evidence="8">2.7.11.1</ecNumber>
    </submittedName>
</protein>
<dbReference type="OrthoDB" id="6111975at2"/>
<feature type="region of interest" description="Disordered" evidence="6">
    <location>
        <begin position="397"/>
        <end position="441"/>
    </location>
</feature>
<dbReference type="RefSeq" id="WP_145206469.1">
    <property type="nucleotide sequence ID" value="NZ_CP036267.1"/>
</dbReference>
<dbReference type="Proteomes" id="UP000315724">
    <property type="component" value="Chromosome"/>
</dbReference>
<gene>
    <name evidence="8" type="primary">prkC_14</name>
    <name evidence="8" type="ORF">Mal48_44640</name>
</gene>
<dbReference type="GO" id="GO:0005524">
    <property type="term" value="F:ATP binding"/>
    <property type="evidence" value="ECO:0007669"/>
    <property type="project" value="UniProtKB-UniRule"/>
</dbReference>